<dbReference type="Proteomes" id="UP000066203">
    <property type="component" value="Chromosome"/>
</dbReference>
<keyword evidence="2" id="KW-0732">Signal</keyword>
<keyword evidence="3" id="KW-0966">Cell projection</keyword>
<dbReference type="AlphaFoldDB" id="A0A0K2RYU8"/>
<feature type="compositionally biased region" description="Low complexity" evidence="1">
    <location>
        <begin position="31"/>
        <end position="69"/>
    </location>
</feature>
<reference evidence="4" key="1">
    <citation type="submission" date="2015-08" db="EMBL/GenBank/DDBJ databases">
        <title>Complete genome sequence of Rothia mucilaginosa strain NUM-Rm6536.</title>
        <authorList>
            <person name="Nambu T."/>
        </authorList>
    </citation>
    <scope>NUCLEOTIDE SEQUENCE [LARGE SCALE GENOMIC DNA]</scope>
    <source>
        <strain evidence="4">NUM-Rm6536</strain>
    </source>
</reference>
<gene>
    <name evidence="3" type="ORF">RM6536_0500</name>
</gene>
<dbReference type="PROSITE" id="PS51257">
    <property type="entry name" value="PROKAR_LIPOPROTEIN"/>
    <property type="match status" value="1"/>
</dbReference>
<dbReference type="RefSeq" id="WP_060823915.1">
    <property type="nucleotide sequence ID" value="NZ_AP014938.1"/>
</dbReference>
<protein>
    <submittedName>
        <fullName evidence="3">Flagellar hook-length control protein fliK</fullName>
    </submittedName>
</protein>
<evidence type="ECO:0000256" key="1">
    <source>
        <dbReference type="SAM" id="MobiDB-lite"/>
    </source>
</evidence>
<evidence type="ECO:0000313" key="4">
    <source>
        <dbReference type="Proteomes" id="UP000066203"/>
    </source>
</evidence>
<organism evidence="3">
    <name type="scientific">Rothia mucilaginosa</name>
    <dbReference type="NCBI Taxonomy" id="43675"/>
    <lineage>
        <taxon>Bacteria</taxon>
        <taxon>Bacillati</taxon>
        <taxon>Actinomycetota</taxon>
        <taxon>Actinomycetes</taxon>
        <taxon>Micrococcales</taxon>
        <taxon>Micrococcaceae</taxon>
        <taxon>Rothia</taxon>
    </lineage>
</organism>
<feature type="signal peptide" evidence="2">
    <location>
        <begin position="1"/>
        <end position="19"/>
    </location>
</feature>
<feature type="chain" id="PRO_5039351876" evidence="2">
    <location>
        <begin position="20"/>
        <end position="250"/>
    </location>
</feature>
<keyword evidence="3" id="KW-0969">Cilium</keyword>
<keyword evidence="3" id="KW-0282">Flagellum</keyword>
<feature type="region of interest" description="Disordered" evidence="1">
    <location>
        <begin position="217"/>
        <end position="250"/>
    </location>
</feature>
<evidence type="ECO:0000256" key="2">
    <source>
        <dbReference type="SAM" id="SignalP"/>
    </source>
</evidence>
<accession>A0A0K2RYU8</accession>
<name>A0A0K2RYU8_9MICC</name>
<feature type="region of interest" description="Disordered" evidence="1">
    <location>
        <begin position="24"/>
        <end position="109"/>
    </location>
</feature>
<sequence>MKKSIAVLSLTIAGALGLAACGGNSGTNSGSSASASASASATASATASAPASTSAAATSKSTTSAAAETTKAETKTTQGTISAPSGLPSEATEALKKGQESAEQATSAGYTASKKALEQLKDESGVKKVQTSDGTVYYTDKFAAFESKDGAIVSIQNNGVWTSIDSNGTTIVVSEDGSWIKTNPKDNLYTVVKADGTASVLNTKTFEKATDVSSIETPKAPGRIDGFSGTAKTPVKPTKIGDLSEVAGAK</sequence>
<dbReference type="PATRIC" id="fig|43675.28.peg.507"/>
<proteinExistence type="predicted"/>
<evidence type="ECO:0000313" key="3">
    <source>
        <dbReference type="EMBL" id="BAS19747.1"/>
    </source>
</evidence>
<dbReference type="EMBL" id="AP014938">
    <property type="protein sequence ID" value="BAS19747.1"/>
    <property type="molecule type" value="Genomic_DNA"/>
</dbReference>